<reference evidence="1" key="1">
    <citation type="submission" date="2014-08" db="EMBL/GenBank/DDBJ databases">
        <title>Draft genome sequences of Sphingobium herbicidovorans.</title>
        <authorList>
            <person name="Gan H.M."/>
            <person name="Gan H.Y."/>
            <person name="Savka M.A."/>
        </authorList>
    </citation>
    <scope>NUCLEOTIDE SEQUENCE [LARGE SCALE GENOMIC DNA]</scope>
    <source>
        <strain evidence="1">NBRC 16415</strain>
    </source>
</reference>
<dbReference type="Proteomes" id="UP000024284">
    <property type="component" value="Unassembled WGS sequence"/>
</dbReference>
<protein>
    <submittedName>
        <fullName evidence="1">Uncharacterized protein</fullName>
    </submittedName>
</protein>
<dbReference type="RefSeq" id="WP_037465958.1">
    <property type="nucleotide sequence ID" value="NZ_BCZD01000030.1"/>
</dbReference>
<organism evidence="1 2">
    <name type="scientific">Sphingobium herbicidovorans (strain ATCC 700291 / DSM 11019 / CCUG 56400 / KCTC 2939 / LMG 18315 / NBRC 16415 / MH)</name>
    <name type="common">Sphingomonas herbicidovorans</name>
    <dbReference type="NCBI Taxonomy" id="1219045"/>
    <lineage>
        <taxon>Bacteria</taxon>
        <taxon>Pseudomonadati</taxon>
        <taxon>Pseudomonadota</taxon>
        <taxon>Alphaproteobacteria</taxon>
        <taxon>Sphingomonadales</taxon>
        <taxon>Sphingomonadaceae</taxon>
        <taxon>Sphingobium</taxon>
    </lineage>
</organism>
<sequence>MNGKIEGVIVPGKFPLPEFGGQLALLVDAWVREWRACIGNVELTAGGVSLGQALYFRADTWEQLAADDAYQPHLRIQNHGELMGARKMLQRLLAGNPGAVAAIAHHLFAEGGGANG</sequence>
<dbReference type="EMBL" id="JFZA02000017">
    <property type="protein sequence ID" value="KFG90036.1"/>
    <property type="molecule type" value="Genomic_DNA"/>
</dbReference>
<name>A0A086P9G8_SPHHM</name>
<gene>
    <name evidence="1" type="ORF">BV98_002209</name>
</gene>
<proteinExistence type="predicted"/>
<evidence type="ECO:0000313" key="2">
    <source>
        <dbReference type="Proteomes" id="UP000024284"/>
    </source>
</evidence>
<keyword evidence="2" id="KW-1185">Reference proteome</keyword>
<dbReference type="AlphaFoldDB" id="A0A086P9G8"/>
<accession>A0A086P9G8</accession>
<evidence type="ECO:0000313" key="1">
    <source>
        <dbReference type="EMBL" id="KFG90036.1"/>
    </source>
</evidence>
<comment type="caution">
    <text evidence="1">The sequence shown here is derived from an EMBL/GenBank/DDBJ whole genome shotgun (WGS) entry which is preliminary data.</text>
</comment>
<dbReference type="STRING" id="76947.GCA_002080435_01036"/>